<dbReference type="RefSeq" id="WP_062389381.1">
    <property type="nucleotide sequence ID" value="NZ_CP014750.1"/>
</dbReference>
<reference evidence="2" key="1">
    <citation type="submission" date="2016-03" db="EMBL/GenBank/DDBJ databases">
        <authorList>
            <person name="Oger P.M."/>
        </authorList>
    </citation>
    <scope>NUCLEOTIDE SEQUENCE [LARGE SCALE GENOMIC DNA]</scope>
    <source>
        <strain evidence="2">OG-1</strain>
    </source>
</reference>
<organism evidence="1 2">
    <name type="scientific">Thermococcus peptonophilus</name>
    <dbReference type="NCBI Taxonomy" id="53952"/>
    <lineage>
        <taxon>Archaea</taxon>
        <taxon>Methanobacteriati</taxon>
        <taxon>Methanobacteriota</taxon>
        <taxon>Thermococci</taxon>
        <taxon>Thermococcales</taxon>
        <taxon>Thermococcaceae</taxon>
        <taxon>Thermococcus</taxon>
    </lineage>
</organism>
<evidence type="ECO:0000313" key="2">
    <source>
        <dbReference type="Proteomes" id="UP000073604"/>
    </source>
</evidence>
<dbReference type="OrthoDB" id="103429at2157"/>
<keyword evidence="2" id="KW-1185">Reference proteome</keyword>
<protein>
    <submittedName>
        <fullName evidence="1">Uncharacterized protein</fullName>
    </submittedName>
</protein>
<dbReference type="InterPro" id="IPR032359">
    <property type="entry name" value="KwaB-like"/>
</dbReference>
<evidence type="ECO:0000313" key="1">
    <source>
        <dbReference type="EMBL" id="AMQ18805.1"/>
    </source>
</evidence>
<dbReference type="Pfam" id="PF16162">
    <property type="entry name" value="KwaB"/>
    <property type="match status" value="1"/>
</dbReference>
<dbReference type="AlphaFoldDB" id="A0A142CVK3"/>
<dbReference type="STRING" id="53952.A0127_06275"/>
<sequence length="386" mass="44976">MGDESERSRALARVPTIITLKKFHSRINEVRDMTVDVYLVENTGKRTKDPRAWFKTHNLVLPNKYKRKIVKLFNQRFLRVINKVSKDETEFTNFFDYNRPFSVGVVRYIEPSHIPGFWVIWNQIKQGGSVSSTSARSVKSIVGYVLDIQFKEGGRVAFFVKNRRSFILKKNSIMVGLFRKQLSIATDDYTSIPLAIDSIYFEFPDSDNDGWLLVLNTRYFESFFKYYEHYKQITQETILKLKESGLIEFENEEKIMKYALSTVTIFRTLTQLQKSKFFSFITDDGIDTGSERYKNFVNDLLDQLDVLKAKERPNLKVTEDGEHIKIKIEDKKGLKQFIEICQEKYIASVGKRSGVVKFYEVKGGVKELKQVPLDAWLWAKSEGESS</sequence>
<gene>
    <name evidence="1" type="ORF">A0127_06275</name>
</gene>
<proteinExistence type="predicted"/>
<accession>A0A142CVK3</accession>
<dbReference type="GeneID" id="27140137"/>
<dbReference type="EMBL" id="CP014750">
    <property type="protein sequence ID" value="AMQ18805.1"/>
    <property type="molecule type" value="Genomic_DNA"/>
</dbReference>
<dbReference type="Proteomes" id="UP000073604">
    <property type="component" value="Chromosome"/>
</dbReference>
<dbReference type="KEGG" id="tpep:A0127_06275"/>
<name>A0A142CVK3_9EURY</name>